<dbReference type="eggNOG" id="COG0411">
    <property type="taxonomic scope" value="Bacteria"/>
</dbReference>
<dbReference type="GO" id="GO:0005524">
    <property type="term" value="F:ATP binding"/>
    <property type="evidence" value="ECO:0007669"/>
    <property type="project" value="UniProtKB-KW"/>
</dbReference>
<dbReference type="SUPFAM" id="SSF52540">
    <property type="entry name" value="P-loop containing nucleoside triphosphate hydrolases"/>
    <property type="match status" value="1"/>
</dbReference>
<comment type="caution">
    <text evidence="5">The sequence shown here is derived from an EMBL/GenBank/DDBJ whole genome shotgun (WGS) entry which is preliminary data.</text>
</comment>
<accession>A0A0B0EIM9</accession>
<gene>
    <name evidence="5" type="ORF">SCABRO_03285</name>
</gene>
<dbReference type="PROSITE" id="PS00211">
    <property type="entry name" value="ABC_TRANSPORTER_1"/>
    <property type="match status" value="1"/>
</dbReference>
<dbReference type="PATRIC" id="fig|237368.3.peg.3549"/>
<dbReference type="Gene3D" id="3.40.50.300">
    <property type="entry name" value="P-loop containing nucleotide triphosphate hydrolases"/>
    <property type="match status" value="1"/>
</dbReference>
<dbReference type="GO" id="GO:0016887">
    <property type="term" value="F:ATP hydrolysis activity"/>
    <property type="evidence" value="ECO:0007669"/>
    <property type="project" value="InterPro"/>
</dbReference>
<dbReference type="InterPro" id="IPR017871">
    <property type="entry name" value="ABC_transporter-like_CS"/>
</dbReference>
<protein>
    <submittedName>
        <fullName evidence="5">ABC-type transport system ATP-binding protein</fullName>
    </submittedName>
</protein>
<organism evidence="5 6">
    <name type="scientific">Candidatus Scalindua brodae</name>
    <dbReference type="NCBI Taxonomy" id="237368"/>
    <lineage>
        <taxon>Bacteria</taxon>
        <taxon>Pseudomonadati</taxon>
        <taxon>Planctomycetota</taxon>
        <taxon>Candidatus Brocadiia</taxon>
        <taxon>Candidatus Brocadiales</taxon>
        <taxon>Candidatus Scalinduaceae</taxon>
        <taxon>Candidatus Scalindua</taxon>
    </lineage>
</organism>
<name>A0A0B0EIM9_9BACT</name>
<evidence type="ECO:0000256" key="1">
    <source>
        <dbReference type="ARBA" id="ARBA00022448"/>
    </source>
</evidence>
<proteinExistence type="predicted"/>
<dbReference type="InterPro" id="IPR027417">
    <property type="entry name" value="P-loop_NTPase"/>
</dbReference>
<dbReference type="PANTHER" id="PTHR45772:SF9">
    <property type="entry name" value="CONSERVED COMPONENT OF ABC TRANSPORTER FOR NATURAL AMINO ACIDS"/>
    <property type="match status" value="1"/>
</dbReference>
<evidence type="ECO:0000313" key="5">
    <source>
        <dbReference type="EMBL" id="KHE90983.1"/>
    </source>
</evidence>
<dbReference type="PROSITE" id="PS50893">
    <property type="entry name" value="ABC_TRANSPORTER_2"/>
    <property type="match status" value="1"/>
</dbReference>
<evidence type="ECO:0000256" key="2">
    <source>
        <dbReference type="ARBA" id="ARBA00022741"/>
    </source>
</evidence>
<dbReference type="InterPro" id="IPR003593">
    <property type="entry name" value="AAA+_ATPase"/>
</dbReference>
<evidence type="ECO:0000256" key="3">
    <source>
        <dbReference type="ARBA" id="ARBA00022840"/>
    </source>
</evidence>
<keyword evidence="3 5" id="KW-0067">ATP-binding</keyword>
<feature type="domain" description="ABC transporter" evidence="4">
    <location>
        <begin position="2"/>
        <end position="247"/>
    </location>
</feature>
<sequence>MLELKNIHKSFGEREILSGVNLKLEKGNVYTLMGANGSGKTTLFNIITNFLKADKGAVFFKKKRIDNLSPVTINSLGITRTFQNLRLIEGLTVKENILLAFKGNKGEKIWNALLPGIFLKDDKNSFEQKANEIIRKVFLDDVAESNAGEISYGQQKLLTLGCCLANDADLLLLDEPVAGINPIYWGKIITIINEVKAVGKTILLIEHHADFIKTISDALLFLNDGTLNIFDDYNQLRNNPQAQEAYL</sequence>
<reference evidence="5 6" key="1">
    <citation type="submission" date="2014-10" db="EMBL/GenBank/DDBJ databases">
        <title>Draft genome of anammox bacterium scalindua brodae, obtained using differential coverage binning of sequence data from two enrichment reactors.</title>
        <authorList>
            <person name="Speth D.R."/>
            <person name="Russ L."/>
            <person name="Kartal B."/>
            <person name="Op den Camp H.J."/>
            <person name="Dutilh B.E."/>
            <person name="Jetten M.S."/>
        </authorList>
    </citation>
    <scope>NUCLEOTIDE SEQUENCE [LARGE SCALE GENOMIC DNA]</scope>
    <source>
        <strain evidence="5">RU1</strain>
    </source>
</reference>
<dbReference type="EMBL" id="JRYO01000225">
    <property type="protein sequence ID" value="KHE90983.1"/>
    <property type="molecule type" value="Genomic_DNA"/>
</dbReference>
<dbReference type="Proteomes" id="UP000030652">
    <property type="component" value="Unassembled WGS sequence"/>
</dbReference>
<dbReference type="InterPro" id="IPR003439">
    <property type="entry name" value="ABC_transporter-like_ATP-bd"/>
</dbReference>
<dbReference type="InterPro" id="IPR051120">
    <property type="entry name" value="ABC_AA/LPS_Transport"/>
</dbReference>
<evidence type="ECO:0000259" key="4">
    <source>
        <dbReference type="PROSITE" id="PS50893"/>
    </source>
</evidence>
<evidence type="ECO:0000313" key="6">
    <source>
        <dbReference type="Proteomes" id="UP000030652"/>
    </source>
</evidence>
<dbReference type="AlphaFoldDB" id="A0A0B0EIM9"/>
<keyword evidence="1" id="KW-0813">Transport</keyword>
<keyword evidence="2" id="KW-0547">Nucleotide-binding</keyword>
<dbReference type="GO" id="GO:0005886">
    <property type="term" value="C:plasma membrane"/>
    <property type="evidence" value="ECO:0007669"/>
    <property type="project" value="TreeGrafter"/>
</dbReference>
<dbReference type="SMART" id="SM00382">
    <property type="entry name" value="AAA"/>
    <property type="match status" value="1"/>
</dbReference>
<dbReference type="Pfam" id="PF00005">
    <property type="entry name" value="ABC_tran"/>
    <property type="match status" value="1"/>
</dbReference>
<dbReference type="PANTHER" id="PTHR45772">
    <property type="entry name" value="CONSERVED COMPONENT OF ABC TRANSPORTER FOR NATURAL AMINO ACIDS-RELATED"/>
    <property type="match status" value="1"/>
</dbReference>